<dbReference type="Gene3D" id="1.10.510.10">
    <property type="entry name" value="Transferase(Phosphotransferase) domain 1"/>
    <property type="match status" value="1"/>
</dbReference>
<evidence type="ECO:0000259" key="13">
    <source>
        <dbReference type="PROSITE" id="PS50011"/>
    </source>
</evidence>
<evidence type="ECO:0000256" key="9">
    <source>
        <dbReference type="ARBA" id="ARBA00047899"/>
    </source>
</evidence>
<dbReference type="FunFam" id="3.30.200.20:FF:000045">
    <property type="entry name" value="Serine/threonine-protein kinase SRK2E"/>
    <property type="match status" value="1"/>
</dbReference>
<dbReference type="GO" id="GO:0005524">
    <property type="term" value="F:ATP binding"/>
    <property type="evidence" value="ECO:0007669"/>
    <property type="project" value="UniProtKB-UniRule"/>
</dbReference>
<dbReference type="SUPFAM" id="SSF56112">
    <property type="entry name" value="Protein kinase-like (PK-like)"/>
    <property type="match status" value="1"/>
</dbReference>
<dbReference type="GO" id="GO:0009738">
    <property type="term" value="P:abscisic acid-activated signaling pathway"/>
    <property type="evidence" value="ECO:0007669"/>
    <property type="project" value="UniProtKB-KW"/>
</dbReference>
<organism evidence="14">
    <name type="scientific">Zea mays</name>
    <name type="common">Maize</name>
    <dbReference type="NCBI Taxonomy" id="4577"/>
    <lineage>
        <taxon>Eukaryota</taxon>
        <taxon>Viridiplantae</taxon>
        <taxon>Streptophyta</taxon>
        <taxon>Embryophyta</taxon>
        <taxon>Tracheophyta</taxon>
        <taxon>Spermatophyta</taxon>
        <taxon>Magnoliopsida</taxon>
        <taxon>Liliopsida</taxon>
        <taxon>Poales</taxon>
        <taxon>Poaceae</taxon>
        <taxon>PACMAD clade</taxon>
        <taxon>Panicoideae</taxon>
        <taxon>Andropogonodae</taxon>
        <taxon>Andropogoneae</taxon>
        <taxon>Tripsacinae</taxon>
        <taxon>Zea</taxon>
    </lineage>
</organism>
<keyword evidence="4" id="KW-0808">Transferase</keyword>
<evidence type="ECO:0000256" key="6">
    <source>
        <dbReference type="ARBA" id="ARBA00022741"/>
    </source>
</evidence>
<dbReference type="PROSITE" id="PS00108">
    <property type="entry name" value="PROTEIN_KINASE_ST"/>
    <property type="match status" value="1"/>
</dbReference>
<dbReference type="Pfam" id="PF00069">
    <property type="entry name" value="Pkinase"/>
    <property type="match status" value="2"/>
</dbReference>
<comment type="catalytic activity">
    <reaction evidence="10">
        <text>L-seryl-[protein] + ATP = O-phospho-L-seryl-[protein] + ADP + H(+)</text>
        <dbReference type="Rhea" id="RHEA:17989"/>
        <dbReference type="Rhea" id="RHEA-COMP:9863"/>
        <dbReference type="Rhea" id="RHEA-COMP:11604"/>
        <dbReference type="ChEBI" id="CHEBI:15378"/>
        <dbReference type="ChEBI" id="CHEBI:29999"/>
        <dbReference type="ChEBI" id="CHEBI:30616"/>
        <dbReference type="ChEBI" id="CHEBI:83421"/>
        <dbReference type="ChEBI" id="CHEBI:456216"/>
        <dbReference type="EC" id="2.7.11.1"/>
    </reaction>
</comment>
<feature type="domain" description="Protein kinase" evidence="13">
    <location>
        <begin position="28"/>
        <end position="308"/>
    </location>
</feature>
<dbReference type="PANTHER" id="PTHR24343:SF550">
    <property type="entry name" value="SERINE_THREONINE-PROTEIN KINASE SAPK8"/>
    <property type="match status" value="1"/>
</dbReference>
<dbReference type="InterPro" id="IPR000719">
    <property type="entry name" value="Prot_kinase_dom"/>
</dbReference>
<dbReference type="EMBL" id="CM007647">
    <property type="protein sequence ID" value="ONM09690.1"/>
    <property type="molecule type" value="Genomic_DNA"/>
</dbReference>
<name>A0A1D6L5V0_MAIZE</name>
<keyword evidence="5" id="KW-0938">Abscisic acid signaling pathway</keyword>
<evidence type="ECO:0000256" key="5">
    <source>
        <dbReference type="ARBA" id="ARBA00022682"/>
    </source>
</evidence>
<dbReference type="Gene3D" id="3.30.200.20">
    <property type="entry name" value="Phosphorylase Kinase, domain 1"/>
    <property type="match status" value="1"/>
</dbReference>
<dbReference type="SMART" id="SM00220">
    <property type="entry name" value="S_TKc"/>
    <property type="match status" value="1"/>
</dbReference>
<evidence type="ECO:0000256" key="11">
    <source>
        <dbReference type="PROSITE-ProRule" id="PRU10141"/>
    </source>
</evidence>
<dbReference type="CDD" id="cd14662">
    <property type="entry name" value="STKc_SnRK2"/>
    <property type="match status" value="1"/>
</dbReference>
<dbReference type="PROSITE" id="PS00107">
    <property type="entry name" value="PROTEIN_KINASE_ATP"/>
    <property type="match status" value="1"/>
</dbReference>
<keyword evidence="6 11" id="KW-0547">Nucleotide-binding</keyword>
<comment type="similarity">
    <text evidence="12">Belongs to the protein kinase superfamily.</text>
</comment>
<dbReference type="InterPro" id="IPR017441">
    <property type="entry name" value="Protein_kinase_ATP_BS"/>
</dbReference>
<dbReference type="PROSITE" id="PS50011">
    <property type="entry name" value="PROTEIN_KINASE_DOM"/>
    <property type="match status" value="1"/>
</dbReference>
<accession>A0A317Y5E5</accession>
<keyword evidence="3" id="KW-0597">Phosphoprotein</keyword>
<dbReference type="FunFam" id="1.10.510.10:FF:000132">
    <property type="entry name" value="Serine/threonine-protein kinase SRK2A"/>
    <property type="match status" value="1"/>
</dbReference>
<proteinExistence type="inferred from homology"/>
<dbReference type="SMR" id="A0A1D6L5V0"/>
<dbReference type="PANTHER" id="PTHR24343">
    <property type="entry name" value="SERINE/THREONINE KINASE"/>
    <property type="match status" value="1"/>
</dbReference>
<evidence type="ECO:0000256" key="4">
    <source>
        <dbReference type="ARBA" id="ARBA00022679"/>
    </source>
</evidence>
<protein>
    <recommendedName>
        <fullName evidence="1">non-specific serine/threonine protein kinase</fullName>
        <ecNumber evidence="1">2.7.11.1</ecNumber>
    </recommendedName>
</protein>
<evidence type="ECO:0000256" key="10">
    <source>
        <dbReference type="ARBA" id="ARBA00048679"/>
    </source>
</evidence>
<dbReference type="InterPro" id="IPR011009">
    <property type="entry name" value="Kinase-like_dom_sf"/>
</dbReference>
<evidence type="ECO:0000256" key="1">
    <source>
        <dbReference type="ARBA" id="ARBA00012513"/>
    </source>
</evidence>
<gene>
    <name evidence="14" type="ORF">ZEAMMB73_Zm00001d034161</name>
</gene>
<dbReference type="OMA" id="RICSAGH"/>
<evidence type="ECO:0000256" key="3">
    <source>
        <dbReference type="ARBA" id="ARBA00022553"/>
    </source>
</evidence>
<sequence length="390" mass="44100">MAGPAPDRAALTVGPGMDMPIMHDSDRYELVRDIGSGNFGVARLMRDRRTSELVAVKYIERGEKIDENVQREIINHRSLKHPNIIRFKEVILTPTHLAIVMEYASGGELFERICKNVRFSEDEARYFFQQLISGVSYCHSMQVCHRDLKLENTLLDGSDAPRLKICDFGYSKSSVLHSQPKSTVGTPAYIAPEVLLKKEYDGKCSLSGYLLYEESFSSPMDLFTTKQIADVWSCGVTLYVMVVGAYPFEDPEEPKNFRKTIQRILNVQYAIPDNVNISPECRHLISRIFVGDPATRITIPEIRNHSWFLKNLPADLMDDDSMSNQYEEPDQPMQTMDQIMQILTEATIPPACSRSINVLADGLDMDDDMDDLDSDSDLDVDSSGEIVYAM</sequence>
<dbReference type="AlphaFoldDB" id="A0A1D6L5V0"/>
<dbReference type="InterPro" id="IPR008271">
    <property type="entry name" value="Ser/Thr_kinase_AS"/>
</dbReference>
<keyword evidence="2 12" id="KW-0723">Serine/threonine-protein kinase</keyword>
<evidence type="ECO:0000256" key="8">
    <source>
        <dbReference type="ARBA" id="ARBA00022840"/>
    </source>
</evidence>
<feature type="binding site" evidence="11">
    <location>
        <position position="57"/>
    </location>
    <ligand>
        <name>ATP</name>
        <dbReference type="ChEBI" id="CHEBI:30616"/>
    </ligand>
</feature>
<evidence type="ECO:0000313" key="14">
    <source>
        <dbReference type="EMBL" id="ONM09684.1"/>
    </source>
</evidence>
<evidence type="ECO:0000256" key="12">
    <source>
        <dbReference type="RuleBase" id="RU000304"/>
    </source>
</evidence>
<dbReference type="GO" id="GO:0004674">
    <property type="term" value="F:protein serine/threonine kinase activity"/>
    <property type="evidence" value="ECO:0007669"/>
    <property type="project" value="UniProtKB-KW"/>
</dbReference>
<dbReference type="EMBL" id="CM007647">
    <property type="protein sequence ID" value="ONM09684.1"/>
    <property type="molecule type" value="Genomic_DNA"/>
</dbReference>
<dbReference type="EC" id="2.7.11.1" evidence="1"/>
<keyword evidence="8 11" id="KW-0067">ATP-binding</keyword>
<dbReference type="ExpressionAtlas" id="A0A1D6L5V0">
    <property type="expression patterns" value="baseline and differential"/>
</dbReference>
<comment type="catalytic activity">
    <reaction evidence="9">
        <text>L-threonyl-[protein] + ATP = O-phospho-L-threonyl-[protein] + ADP + H(+)</text>
        <dbReference type="Rhea" id="RHEA:46608"/>
        <dbReference type="Rhea" id="RHEA-COMP:11060"/>
        <dbReference type="Rhea" id="RHEA-COMP:11605"/>
        <dbReference type="ChEBI" id="CHEBI:15378"/>
        <dbReference type="ChEBI" id="CHEBI:30013"/>
        <dbReference type="ChEBI" id="CHEBI:30616"/>
        <dbReference type="ChEBI" id="CHEBI:61977"/>
        <dbReference type="ChEBI" id="CHEBI:456216"/>
        <dbReference type="EC" id="2.7.11.1"/>
    </reaction>
</comment>
<evidence type="ECO:0000256" key="2">
    <source>
        <dbReference type="ARBA" id="ARBA00022527"/>
    </source>
</evidence>
<evidence type="ECO:0000256" key="7">
    <source>
        <dbReference type="ARBA" id="ARBA00022777"/>
    </source>
</evidence>
<accession>A0A1D6L5V0</accession>
<reference evidence="14" key="1">
    <citation type="submission" date="2015-12" db="EMBL/GenBank/DDBJ databases">
        <title>Update maize B73 reference genome by single molecule sequencing technologies.</title>
        <authorList>
            <consortium name="Maize Genome Sequencing Project"/>
            <person name="Ware D."/>
        </authorList>
    </citation>
    <scope>NUCLEOTIDE SEQUENCE [LARGE SCALE GENOMIC DNA]</scope>
    <source>
        <tissue evidence="14">Seedling</tissue>
    </source>
</reference>
<keyword evidence="7 14" id="KW-0418">Kinase</keyword>